<dbReference type="Pfam" id="PF14386">
    <property type="entry name" value="DUF4417"/>
    <property type="match status" value="1"/>
</dbReference>
<comment type="caution">
    <text evidence="1">The sequence shown here is derived from an EMBL/GenBank/DDBJ whole genome shotgun (WGS) entry which is preliminary data.</text>
</comment>
<gene>
    <name evidence="1" type="ORF">LKD42_09365</name>
</gene>
<dbReference type="Proteomes" id="UP001299235">
    <property type="component" value="Unassembled WGS sequence"/>
</dbReference>
<organism evidence="1 2">
    <name type="scientific">Hominisplanchenecus faecis</name>
    <dbReference type="NCBI Taxonomy" id="2885351"/>
    <lineage>
        <taxon>Bacteria</taxon>
        <taxon>Bacillati</taxon>
        <taxon>Bacillota</taxon>
        <taxon>Clostridia</taxon>
        <taxon>Lachnospirales</taxon>
        <taxon>Lachnospiraceae</taxon>
        <taxon>Hominisplanchenecus</taxon>
    </lineage>
</organism>
<keyword evidence="2" id="KW-1185">Reference proteome</keyword>
<dbReference type="InterPro" id="IPR017853">
    <property type="entry name" value="GH"/>
</dbReference>
<dbReference type="InterPro" id="IPR025530">
    <property type="entry name" value="DUF4417"/>
</dbReference>
<protein>
    <submittedName>
        <fullName evidence="1">DUF4417 domain-containing protein</fullName>
    </submittedName>
</protein>
<reference evidence="1 2" key="1">
    <citation type="submission" date="2021-10" db="EMBL/GenBank/DDBJ databases">
        <title>Anaerobic single-cell dispensing facilitates the cultivation of human gut bacteria.</title>
        <authorList>
            <person name="Afrizal A."/>
        </authorList>
    </citation>
    <scope>NUCLEOTIDE SEQUENCE [LARGE SCALE GENOMIC DNA]</scope>
    <source>
        <strain evidence="1 2">CLA-AA-H246</strain>
    </source>
</reference>
<accession>A0ABS8EW85</accession>
<evidence type="ECO:0000313" key="2">
    <source>
        <dbReference type="Proteomes" id="UP001299235"/>
    </source>
</evidence>
<dbReference type="SUPFAM" id="SSF51445">
    <property type="entry name" value="(Trans)glycosidases"/>
    <property type="match status" value="1"/>
</dbReference>
<proteinExistence type="predicted"/>
<sequence>MANKKTGISYENLDRCIYDGVGEYGIPQIKPTVFTDGCEFIGFNYARGKCSNPEEKAVHFFLDDYQFNALWRNPDRYVDKLSRFRYVLTPDFSTYTDFPKAIQIYNHYRKHWIGAYLQEYGCRVIPTISWSTPDSYEWCFDGEPTNGTVAVSSVGTQKSKKAKELFIQGYREMVRRLEPETIIFYGNIPEECMGNIVHIRAFQEKFKEAKCNGG</sequence>
<dbReference type="EMBL" id="JAJEQE010000030">
    <property type="protein sequence ID" value="MCC2149462.1"/>
    <property type="molecule type" value="Genomic_DNA"/>
</dbReference>
<name>A0ABS8EW85_9FIRM</name>
<dbReference type="RefSeq" id="WP_248835541.1">
    <property type="nucleotide sequence ID" value="NZ_JAJEQE010000030.1"/>
</dbReference>
<evidence type="ECO:0000313" key="1">
    <source>
        <dbReference type="EMBL" id="MCC2149462.1"/>
    </source>
</evidence>